<dbReference type="GO" id="GO:0016887">
    <property type="term" value="F:ATP hydrolysis activity"/>
    <property type="evidence" value="ECO:0007669"/>
    <property type="project" value="InterPro"/>
</dbReference>
<feature type="transmembrane region" description="Helical" evidence="12">
    <location>
        <begin position="305"/>
        <end position="334"/>
    </location>
</feature>
<evidence type="ECO:0000256" key="10">
    <source>
        <dbReference type="ARBA" id="ARBA00022989"/>
    </source>
</evidence>
<dbReference type="InterPro" id="IPR050510">
    <property type="entry name" value="Cation_transp_ATPase_P-type"/>
</dbReference>
<dbReference type="InterPro" id="IPR023298">
    <property type="entry name" value="ATPase_P-typ_TM_dom_sf"/>
</dbReference>
<dbReference type="SUPFAM" id="SSF81653">
    <property type="entry name" value="Calcium ATPase, transduction domain A"/>
    <property type="match status" value="1"/>
</dbReference>
<dbReference type="SUPFAM" id="SSF56784">
    <property type="entry name" value="HAD-like"/>
    <property type="match status" value="1"/>
</dbReference>
<comment type="similarity">
    <text evidence="2">Belongs to the cation transport ATPase (P-type) (TC 3.A.3) family. Type IIA subfamily.</text>
</comment>
<keyword evidence="7" id="KW-0067">ATP-binding</keyword>
<keyword evidence="10 12" id="KW-1133">Transmembrane helix</keyword>
<dbReference type="InterPro" id="IPR036412">
    <property type="entry name" value="HAD-like_sf"/>
</dbReference>
<dbReference type="InterPro" id="IPR044492">
    <property type="entry name" value="P_typ_ATPase_HD_dom"/>
</dbReference>
<protein>
    <submittedName>
        <fullName evidence="14">Haloacid dehalogenase</fullName>
    </submittedName>
</protein>
<keyword evidence="5 12" id="KW-0812">Transmembrane</keyword>
<dbReference type="InterPro" id="IPR004014">
    <property type="entry name" value="ATPase_P-typ_cation-transptr_N"/>
</dbReference>
<feature type="transmembrane region" description="Helical" evidence="12">
    <location>
        <begin position="728"/>
        <end position="749"/>
    </location>
</feature>
<keyword evidence="9" id="KW-1278">Translocase</keyword>
<keyword evidence="4" id="KW-0597">Phosphoprotein</keyword>
<feature type="transmembrane region" description="Helical" evidence="12">
    <location>
        <begin position="908"/>
        <end position="927"/>
    </location>
</feature>
<organism evidence="14 15">
    <name type="scientific">Methylobacterium variabile</name>
    <dbReference type="NCBI Taxonomy" id="298794"/>
    <lineage>
        <taxon>Bacteria</taxon>
        <taxon>Pseudomonadati</taxon>
        <taxon>Pseudomonadota</taxon>
        <taxon>Alphaproteobacteria</taxon>
        <taxon>Hyphomicrobiales</taxon>
        <taxon>Methylobacteriaceae</taxon>
        <taxon>Methylobacterium</taxon>
    </lineage>
</organism>
<dbReference type="Gene3D" id="3.40.1110.10">
    <property type="entry name" value="Calcium-transporting ATPase, cytoplasmic domain N"/>
    <property type="match status" value="1"/>
</dbReference>
<feature type="transmembrane region" description="Helical" evidence="12">
    <location>
        <begin position="275"/>
        <end position="293"/>
    </location>
</feature>
<dbReference type="InterPro" id="IPR059000">
    <property type="entry name" value="ATPase_P-type_domA"/>
</dbReference>
<dbReference type="SFLD" id="SFLDF00027">
    <property type="entry name" value="p-type_atpase"/>
    <property type="match status" value="1"/>
</dbReference>
<feature type="transmembrane region" description="Helical" evidence="12">
    <location>
        <begin position="876"/>
        <end position="896"/>
    </location>
</feature>
<evidence type="ECO:0000256" key="6">
    <source>
        <dbReference type="ARBA" id="ARBA00022741"/>
    </source>
</evidence>
<name>A0A0J6VDD2_9HYPH</name>
<keyword evidence="11 12" id="KW-0472">Membrane</keyword>
<evidence type="ECO:0000259" key="13">
    <source>
        <dbReference type="SMART" id="SM00831"/>
    </source>
</evidence>
<dbReference type="PRINTS" id="PR00119">
    <property type="entry name" value="CATATPASE"/>
</dbReference>
<dbReference type="PRINTS" id="PR00120">
    <property type="entry name" value="HATPASE"/>
</dbReference>
<comment type="subcellular location">
    <subcellularLocation>
        <location evidence="1">Cell membrane</location>
        <topology evidence="1">Multi-pass membrane protein</topology>
    </subcellularLocation>
</comment>
<dbReference type="InterPro" id="IPR001757">
    <property type="entry name" value="P_typ_ATPase"/>
</dbReference>
<evidence type="ECO:0000256" key="8">
    <source>
        <dbReference type="ARBA" id="ARBA00022842"/>
    </source>
</evidence>
<dbReference type="FunFam" id="2.70.150.10:FF:000160">
    <property type="entry name" value="Sarcoplasmic/endoplasmic reticulum calcium ATPase 1"/>
    <property type="match status" value="1"/>
</dbReference>
<dbReference type="InterPro" id="IPR023299">
    <property type="entry name" value="ATPase_P-typ_cyto_dom_N"/>
</dbReference>
<dbReference type="PROSITE" id="PS00154">
    <property type="entry name" value="ATPASE_E1_E2"/>
    <property type="match status" value="1"/>
</dbReference>
<keyword evidence="3" id="KW-1003">Cell membrane</keyword>
<comment type="caution">
    <text evidence="14">The sequence shown here is derived from an EMBL/GenBank/DDBJ whole genome shotgun (WGS) entry which is preliminary data.</text>
</comment>
<dbReference type="Proteomes" id="UP000035955">
    <property type="component" value="Unassembled WGS sequence"/>
</dbReference>
<dbReference type="Pfam" id="PF13246">
    <property type="entry name" value="Cation_ATPase"/>
    <property type="match status" value="1"/>
</dbReference>
<gene>
    <name evidence="14" type="ORF">VQ02_14300</name>
</gene>
<reference evidence="14 15" key="1">
    <citation type="submission" date="2015-03" db="EMBL/GenBank/DDBJ databases">
        <title>Genome sequencing of Methylobacterium variabile DSM 16961.</title>
        <authorList>
            <person name="Chaudhry V."/>
            <person name="Patil P.B."/>
        </authorList>
    </citation>
    <scope>NUCLEOTIDE SEQUENCE [LARGE SCALE GENOMIC DNA]</scope>
    <source>
        <strain evidence="14 15">DSM 16961</strain>
    </source>
</reference>
<sequence length="942" mass="98215">MTAATRGSRGEPGGGALAAERLPPDEVLAALGVDAASGLPSAEVRARVGRWGPNALRSLPPVPAWRKLLAQFADPLVLLLVAAAVVSAGVWLREELHEGRSGLPFEALAILAIVLLNAAMGYVQEARAEQAIAALRRMSAARARVIRDGTRLEVPATDLVPGDIIRLEEGDAIPADARLIEASALRTTEAALTGESVPVPKDTAPLAGGTDAAAGLAGRRNMVFSGTAVSTGRGLAVVTATGMRTELGRIAGMLEQTTDETTPLQAALARLGRRLGIAVVAIAAAMTTTLVLVEEVRTVPALLDVLILAVALAVAAVPEGLPAIVTAALSLGVLRMARRRAIVRRLAAVETLGSADVIASDKTGTLTRNEMTVRTVVTASGRVALDRADGAPAGSDQDERLRSEVDEALLAGFLANDAVLQPHEGGWTVQGDPTEGALLVAARDAGLDAETVGRRFVRVAEIPFSSERRRMSTVHREAGEDGRRLVAMKGAPDVVLSRCSRERVGRQDRPLMPERRHAILAATAALAGAGLRTLGLAQRRMPEDAPPDGCVEQDLVFLGLVGMSDPPRPEAREAVARARAAGIRPVMITGDDPRTAAAIAAELGILGDGSAVTGAQLAAMSPEELDEAVRTVSVYARVDPADKLRIVRALQRNGLVVAMTGDGVNDAPALKAADIGIAMGLTGTDVSREAADIVLADDNFATIVAAVEEGRAIFSNIRKFLRYLLSSNLGEVATVAFGVVLAPVLGLSLGTGEVVLPLLATQILWINFVSDGAPALALAVDPVDPAVMTRPPRPRDEGVLTGSMWWSIGFVGVVTASSSLFVLDACLPGGLVAGTGTLRYAQTMTFTTLVLSQLYNVLNARSADASAFDGLFRNRWLWGAILLSLLLQVAVVYTPILQQGFSTVSLSAGDWLFCGAAASAVPVLEELRKAVVRAMRRGAPGC</sequence>
<dbReference type="Pfam" id="PF00689">
    <property type="entry name" value="Cation_ATPase_C"/>
    <property type="match status" value="1"/>
</dbReference>
<evidence type="ECO:0000256" key="5">
    <source>
        <dbReference type="ARBA" id="ARBA00022692"/>
    </source>
</evidence>
<dbReference type="RefSeq" id="WP_048444885.1">
    <property type="nucleotide sequence ID" value="NZ_LABY01000091.1"/>
</dbReference>
<dbReference type="SFLD" id="SFLDS00003">
    <property type="entry name" value="Haloacid_Dehalogenase"/>
    <property type="match status" value="1"/>
</dbReference>
<proteinExistence type="inferred from homology"/>
<dbReference type="GO" id="GO:0015662">
    <property type="term" value="F:P-type ion transporter activity"/>
    <property type="evidence" value="ECO:0007669"/>
    <property type="project" value="UniProtKB-ARBA"/>
</dbReference>
<evidence type="ECO:0000256" key="7">
    <source>
        <dbReference type="ARBA" id="ARBA00022840"/>
    </source>
</evidence>
<dbReference type="InterPro" id="IPR023214">
    <property type="entry name" value="HAD_sf"/>
</dbReference>
<keyword evidence="15" id="KW-1185">Reference proteome</keyword>
<dbReference type="InterPro" id="IPR018303">
    <property type="entry name" value="ATPase_P-typ_P_site"/>
</dbReference>
<dbReference type="PATRIC" id="fig|298794.3.peg.7751"/>
<dbReference type="InterPro" id="IPR006068">
    <property type="entry name" value="ATPase_P-typ_cation-transptr_C"/>
</dbReference>
<dbReference type="NCBIfam" id="TIGR01494">
    <property type="entry name" value="ATPase_P-type"/>
    <property type="match status" value="2"/>
</dbReference>
<evidence type="ECO:0000256" key="11">
    <source>
        <dbReference type="ARBA" id="ARBA00023136"/>
    </source>
</evidence>
<keyword evidence="6" id="KW-0547">Nucleotide-binding</keyword>
<feature type="domain" description="Cation-transporting P-type ATPase N-terminal" evidence="13">
    <location>
        <begin position="18"/>
        <end position="92"/>
    </location>
</feature>
<dbReference type="SUPFAM" id="SSF81660">
    <property type="entry name" value="Metal cation-transporting ATPase, ATP-binding domain N"/>
    <property type="match status" value="1"/>
</dbReference>
<evidence type="ECO:0000256" key="9">
    <source>
        <dbReference type="ARBA" id="ARBA00022967"/>
    </source>
</evidence>
<feature type="transmembrane region" description="Helical" evidence="12">
    <location>
        <begin position="76"/>
        <end position="93"/>
    </location>
</feature>
<evidence type="ECO:0000313" key="15">
    <source>
        <dbReference type="Proteomes" id="UP000035955"/>
    </source>
</evidence>
<dbReference type="GO" id="GO:0005524">
    <property type="term" value="F:ATP binding"/>
    <property type="evidence" value="ECO:0007669"/>
    <property type="project" value="UniProtKB-KW"/>
</dbReference>
<evidence type="ECO:0000256" key="3">
    <source>
        <dbReference type="ARBA" id="ARBA00022475"/>
    </source>
</evidence>
<evidence type="ECO:0000256" key="2">
    <source>
        <dbReference type="ARBA" id="ARBA00005675"/>
    </source>
</evidence>
<dbReference type="GO" id="GO:0005886">
    <property type="term" value="C:plasma membrane"/>
    <property type="evidence" value="ECO:0007669"/>
    <property type="project" value="UniProtKB-SubCell"/>
</dbReference>
<evidence type="ECO:0000256" key="12">
    <source>
        <dbReference type="SAM" id="Phobius"/>
    </source>
</evidence>
<dbReference type="PANTHER" id="PTHR43294:SF21">
    <property type="entry name" value="CATION TRANSPORTING ATPASE"/>
    <property type="match status" value="1"/>
</dbReference>
<evidence type="ECO:0000313" key="14">
    <source>
        <dbReference type="EMBL" id="KMO37061.1"/>
    </source>
</evidence>
<dbReference type="FunFam" id="3.40.50.1000:FF:000083">
    <property type="entry name" value="Sodium/potassium-transporting ATPase subunit alpha"/>
    <property type="match status" value="1"/>
</dbReference>
<dbReference type="AlphaFoldDB" id="A0A0J6VDD2"/>
<feature type="transmembrane region" description="Helical" evidence="12">
    <location>
        <begin position="105"/>
        <end position="123"/>
    </location>
</feature>
<dbReference type="EMBL" id="LABY01000091">
    <property type="protein sequence ID" value="KMO37061.1"/>
    <property type="molecule type" value="Genomic_DNA"/>
</dbReference>
<dbReference type="Gene3D" id="2.70.150.10">
    <property type="entry name" value="Calcium-transporting ATPase, cytoplasmic transduction domain A"/>
    <property type="match status" value="1"/>
</dbReference>
<keyword evidence="8" id="KW-0460">Magnesium</keyword>
<evidence type="ECO:0000256" key="1">
    <source>
        <dbReference type="ARBA" id="ARBA00004651"/>
    </source>
</evidence>
<accession>A0A0J6VDD2</accession>
<dbReference type="Gene3D" id="1.20.1110.10">
    <property type="entry name" value="Calcium-transporting ATPase, transmembrane domain"/>
    <property type="match status" value="1"/>
</dbReference>
<dbReference type="Gene3D" id="3.40.50.1000">
    <property type="entry name" value="HAD superfamily/HAD-like"/>
    <property type="match status" value="1"/>
</dbReference>
<dbReference type="SMART" id="SM00831">
    <property type="entry name" value="Cation_ATPase_N"/>
    <property type="match status" value="1"/>
</dbReference>
<feature type="transmembrane region" description="Helical" evidence="12">
    <location>
        <begin position="804"/>
        <end position="823"/>
    </location>
</feature>
<dbReference type="Pfam" id="PF00122">
    <property type="entry name" value="E1-E2_ATPase"/>
    <property type="match status" value="1"/>
</dbReference>
<dbReference type="SFLD" id="SFLDG00002">
    <property type="entry name" value="C1.7:_P-type_atpase_like"/>
    <property type="match status" value="1"/>
</dbReference>
<dbReference type="Pfam" id="PF00690">
    <property type="entry name" value="Cation_ATPase_N"/>
    <property type="match status" value="1"/>
</dbReference>
<dbReference type="PANTHER" id="PTHR43294">
    <property type="entry name" value="SODIUM/POTASSIUM-TRANSPORTING ATPASE SUBUNIT ALPHA"/>
    <property type="match status" value="1"/>
</dbReference>
<evidence type="ECO:0000256" key="4">
    <source>
        <dbReference type="ARBA" id="ARBA00022553"/>
    </source>
</evidence>
<dbReference type="InterPro" id="IPR008250">
    <property type="entry name" value="ATPase_P-typ_transduc_dom_A_sf"/>
</dbReference>
<dbReference type="SUPFAM" id="SSF81665">
    <property type="entry name" value="Calcium ATPase, transmembrane domain M"/>
    <property type="match status" value="1"/>
</dbReference>